<dbReference type="SUPFAM" id="SSF53474">
    <property type="entry name" value="alpha/beta-Hydrolases"/>
    <property type="match status" value="1"/>
</dbReference>
<gene>
    <name evidence="2" type="ORF">GCM10023203_49320</name>
</gene>
<dbReference type="PANTHER" id="PTHR43433:SF5">
    <property type="entry name" value="AB HYDROLASE-1 DOMAIN-CONTAINING PROTEIN"/>
    <property type="match status" value="1"/>
</dbReference>
<comment type="caution">
    <text evidence="2">The sequence shown here is derived from an EMBL/GenBank/DDBJ whole genome shotgun (WGS) entry which is preliminary data.</text>
</comment>
<dbReference type="InterPro" id="IPR000073">
    <property type="entry name" value="AB_hydrolase_1"/>
</dbReference>
<evidence type="ECO:0000259" key="1">
    <source>
        <dbReference type="Pfam" id="PF00561"/>
    </source>
</evidence>
<dbReference type="Pfam" id="PF00561">
    <property type="entry name" value="Abhydrolase_1"/>
    <property type="match status" value="1"/>
</dbReference>
<name>A0ABP9EZA5_9PSEU</name>
<evidence type="ECO:0000313" key="3">
    <source>
        <dbReference type="Proteomes" id="UP001500457"/>
    </source>
</evidence>
<dbReference type="PANTHER" id="PTHR43433">
    <property type="entry name" value="HYDROLASE, ALPHA/BETA FOLD FAMILY PROTEIN"/>
    <property type="match status" value="1"/>
</dbReference>
<dbReference type="Gene3D" id="3.40.50.1820">
    <property type="entry name" value="alpha/beta hydrolase"/>
    <property type="match status" value="1"/>
</dbReference>
<dbReference type="InterPro" id="IPR050471">
    <property type="entry name" value="AB_hydrolase"/>
</dbReference>
<evidence type="ECO:0000313" key="2">
    <source>
        <dbReference type="EMBL" id="GAA4890073.1"/>
    </source>
</evidence>
<dbReference type="RefSeq" id="WP_274234297.1">
    <property type="nucleotide sequence ID" value="NZ_BAABHQ010000018.1"/>
</dbReference>
<accession>A0ABP9EZA5</accession>
<keyword evidence="2" id="KW-0378">Hydrolase</keyword>
<keyword evidence="3" id="KW-1185">Reference proteome</keyword>
<feature type="domain" description="AB hydrolase-1" evidence="1">
    <location>
        <begin position="20"/>
        <end position="132"/>
    </location>
</feature>
<dbReference type="Proteomes" id="UP001500457">
    <property type="component" value="Unassembled WGS sequence"/>
</dbReference>
<proteinExistence type="predicted"/>
<sequence>MPTIEANGTTLYYERRGDGPPLLFISGALGDAGYWTDVADELADTYTVITYDRRANSRSPRPEGYSEAPIGEQADDAAALLGALDLVPATVYGNSQGAIILTDLVLRHPDVVRAAVLHEPPYVAMTSDPDTLNATLQQMVGEAMERGGPPMAVEAFLRWVCGDAVYEALDPDLRARVLANGEVLFGIEMASLFDYMPDQAELARVRVPCVVAAGVDNADPTAQHHWFHEAAVWLADRLGTRLVLLPGAHVPQATHPHELATSLRPLLSELEATRPVDA</sequence>
<dbReference type="InterPro" id="IPR029058">
    <property type="entry name" value="AB_hydrolase_fold"/>
</dbReference>
<protein>
    <submittedName>
        <fullName evidence="2">Alpha/beta hydrolase</fullName>
    </submittedName>
</protein>
<dbReference type="EMBL" id="BAABHQ010000018">
    <property type="protein sequence ID" value="GAA4890073.1"/>
    <property type="molecule type" value="Genomic_DNA"/>
</dbReference>
<organism evidence="2 3">
    <name type="scientific">Actinomycetospora straminea</name>
    <dbReference type="NCBI Taxonomy" id="663607"/>
    <lineage>
        <taxon>Bacteria</taxon>
        <taxon>Bacillati</taxon>
        <taxon>Actinomycetota</taxon>
        <taxon>Actinomycetes</taxon>
        <taxon>Pseudonocardiales</taxon>
        <taxon>Pseudonocardiaceae</taxon>
        <taxon>Actinomycetospora</taxon>
    </lineage>
</organism>
<reference evidence="3" key="1">
    <citation type="journal article" date="2019" name="Int. J. Syst. Evol. Microbiol.">
        <title>The Global Catalogue of Microorganisms (GCM) 10K type strain sequencing project: providing services to taxonomists for standard genome sequencing and annotation.</title>
        <authorList>
            <consortium name="The Broad Institute Genomics Platform"/>
            <consortium name="The Broad Institute Genome Sequencing Center for Infectious Disease"/>
            <person name="Wu L."/>
            <person name="Ma J."/>
        </authorList>
    </citation>
    <scope>NUCLEOTIDE SEQUENCE [LARGE SCALE GENOMIC DNA]</scope>
    <source>
        <strain evidence="3">JCM 17983</strain>
    </source>
</reference>
<dbReference type="GO" id="GO:0016787">
    <property type="term" value="F:hydrolase activity"/>
    <property type="evidence" value="ECO:0007669"/>
    <property type="project" value="UniProtKB-KW"/>
</dbReference>